<keyword evidence="2" id="KW-1133">Transmembrane helix</keyword>
<feature type="compositionally biased region" description="Basic and acidic residues" evidence="1">
    <location>
        <begin position="150"/>
        <end position="159"/>
    </location>
</feature>
<dbReference type="PROSITE" id="PS50231">
    <property type="entry name" value="RICIN_B_LECTIN"/>
    <property type="match status" value="1"/>
</dbReference>
<evidence type="ECO:0000256" key="1">
    <source>
        <dbReference type="SAM" id="MobiDB-lite"/>
    </source>
</evidence>
<feature type="region of interest" description="Disordered" evidence="1">
    <location>
        <begin position="182"/>
        <end position="295"/>
    </location>
</feature>
<comment type="caution">
    <text evidence="4">The sequence shown here is derived from an EMBL/GenBank/DDBJ whole genome shotgun (WGS) entry which is preliminary data.</text>
</comment>
<feature type="compositionally biased region" description="Basic and acidic residues" evidence="1">
    <location>
        <begin position="230"/>
        <end position="244"/>
    </location>
</feature>
<dbReference type="Proteomes" id="UP001205612">
    <property type="component" value="Unassembled WGS sequence"/>
</dbReference>
<dbReference type="RefSeq" id="WP_258780247.1">
    <property type="nucleotide sequence ID" value="NZ_JANUGP010000016.1"/>
</dbReference>
<feature type="domain" description="Ricin B lectin" evidence="3">
    <location>
        <begin position="302"/>
        <end position="427"/>
    </location>
</feature>
<name>A0ABT2B6M7_9ACTN</name>
<accession>A0ABT2B6M7</accession>
<keyword evidence="5" id="KW-1185">Reference proteome</keyword>
<protein>
    <submittedName>
        <fullName evidence="4">Ricin-type beta-trefoil lectin domain protein</fullName>
    </submittedName>
</protein>
<dbReference type="SMART" id="SM00458">
    <property type="entry name" value="RICIN"/>
    <property type="match status" value="1"/>
</dbReference>
<reference evidence="4 5" key="1">
    <citation type="submission" date="2022-08" db="EMBL/GenBank/DDBJ databases">
        <authorList>
            <person name="Somphong A."/>
            <person name="Phongsopitanun W."/>
        </authorList>
    </citation>
    <scope>NUCLEOTIDE SEQUENCE [LARGE SCALE GENOMIC DNA]</scope>
    <source>
        <strain evidence="4 5">LP11</strain>
    </source>
</reference>
<dbReference type="InterPro" id="IPR000772">
    <property type="entry name" value="Ricin_B_lectin"/>
</dbReference>
<keyword evidence="2" id="KW-0812">Transmembrane</keyword>
<gene>
    <name evidence="4" type="ORF">NX794_21390</name>
</gene>
<feature type="compositionally biased region" description="Low complexity" evidence="1">
    <location>
        <begin position="34"/>
        <end position="54"/>
    </location>
</feature>
<evidence type="ECO:0000259" key="3">
    <source>
        <dbReference type="SMART" id="SM00458"/>
    </source>
</evidence>
<dbReference type="Pfam" id="PF00652">
    <property type="entry name" value="Ricin_B_lectin"/>
    <property type="match status" value="1"/>
</dbReference>
<feature type="region of interest" description="Disordered" evidence="1">
    <location>
        <begin position="1"/>
        <end position="159"/>
    </location>
</feature>
<organism evidence="4 5">
    <name type="scientific">Streptomyces pyxinicus</name>
    <dbReference type="NCBI Taxonomy" id="2970331"/>
    <lineage>
        <taxon>Bacteria</taxon>
        <taxon>Bacillati</taxon>
        <taxon>Actinomycetota</taxon>
        <taxon>Actinomycetes</taxon>
        <taxon>Kitasatosporales</taxon>
        <taxon>Streptomycetaceae</taxon>
        <taxon>Streptomyces</taxon>
    </lineage>
</organism>
<dbReference type="InterPro" id="IPR035992">
    <property type="entry name" value="Ricin_B-like_lectins"/>
</dbReference>
<sequence length="427" mass="43652">MERTTGRPDSPEEPAVWERPLPWLGETESRGLAEAEGESGAAAESAPDSAVEPESGNRPEPETASETASEPEAEPRSEDRPDARTDPEPETDSHPTPAGDSLTVPEPVPAPTPRPGDEDTPVPGTADAPSGRLFRLPVTRTQAPGGTAEARARRAEPERGARVVGAAIAGGALLVLGLGTAGFMAMPGDGDSGPRAATVGDGARPHLAEDGAVAPSPSRSASKSASADGRPAHHDKATPDHPAEDAPAGKGSSPKPAAGHRHEAADASATHTSKTAGASPHGSKPKPKPAAKPAGRATVVAGDAIVGYGSAKCVEVSAHAGKDGSPLRLWSCDGDAWQKWVFKSDGSVRSMGLCLDIANASQADGAAIQLARCNGGWAQRFRLNSAHDLVNTQIGKCVDAKDNGSGNGTRLQLWECSGTSNQKWHLG</sequence>
<feature type="compositionally biased region" description="Basic and acidic residues" evidence="1">
    <location>
        <begin position="1"/>
        <end position="10"/>
    </location>
</feature>
<feature type="transmembrane region" description="Helical" evidence="2">
    <location>
        <begin position="163"/>
        <end position="186"/>
    </location>
</feature>
<dbReference type="SUPFAM" id="SSF50370">
    <property type="entry name" value="Ricin B-like lectins"/>
    <property type="match status" value="1"/>
</dbReference>
<proteinExistence type="predicted"/>
<dbReference type="EMBL" id="JANUGP010000016">
    <property type="protein sequence ID" value="MCS0603750.1"/>
    <property type="molecule type" value="Genomic_DNA"/>
</dbReference>
<feature type="compositionally biased region" description="Basic and acidic residues" evidence="1">
    <location>
        <begin position="73"/>
        <end position="93"/>
    </location>
</feature>
<evidence type="ECO:0000256" key="2">
    <source>
        <dbReference type="SAM" id="Phobius"/>
    </source>
</evidence>
<keyword evidence="2" id="KW-0472">Membrane</keyword>
<evidence type="ECO:0000313" key="4">
    <source>
        <dbReference type="EMBL" id="MCS0603750.1"/>
    </source>
</evidence>
<evidence type="ECO:0000313" key="5">
    <source>
        <dbReference type="Proteomes" id="UP001205612"/>
    </source>
</evidence>
<dbReference type="Gene3D" id="2.80.10.50">
    <property type="match status" value="1"/>
</dbReference>
<feature type="compositionally biased region" description="Low complexity" evidence="1">
    <location>
        <begin position="212"/>
        <end position="227"/>
    </location>
</feature>